<sequence length="88" mass="10126">MPQRPFDIVDANFRQPVVQKRRIQHPLVQASRGSSGTDIVLNENQKSKNQKVSYDAFDIEGYKARCEAHEVSYYDAFMASKDLNNDTF</sequence>
<organism evidence="1 2">
    <name type="scientific">Acer negundo</name>
    <name type="common">Box elder</name>
    <dbReference type="NCBI Taxonomy" id="4023"/>
    <lineage>
        <taxon>Eukaryota</taxon>
        <taxon>Viridiplantae</taxon>
        <taxon>Streptophyta</taxon>
        <taxon>Embryophyta</taxon>
        <taxon>Tracheophyta</taxon>
        <taxon>Spermatophyta</taxon>
        <taxon>Magnoliopsida</taxon>
        <taxon>eudicotyledons</taxon>
        <taxon>Gunneridae</taxon>
        <taxon>Pentapetalae</taxon>
        <taxon>rosids</taxon>
        <taxon>malvids</taxon>
        <taxon>Sapindales</taxon>
        <taxon>Sapindaceae</taxon>
        <taxon>Hippocastanoideae</taxon>
        <taxon>Acereae</taxon>
        <taxon>Acer</taxon>
    </lineage>
</organism>
<dbReference type="AlphaFoldDB" id="A0AAD5NRQ5"/>
<evidence type="ECO:0000313" key="2">
    <source>
        <dbReference type="Proteomes" id="UP001064489"/>
    </source>
</evidence>
<evidence type="ECO:0000313" key="1">
    <source>
        <dbReference type="EMBL" id="KAI9177654.1"/>
    </source>
</evidence>
<dbReference type="Proteomes" id="UP001064489">
    <property type="component" value="Chromosome 5"/>
</dbReference>
<reference evidence="1" key="1">
    <citation type="journal article" date="2022" name="Plant J.">
        <title>Strategies of tolerance reflected in two North American maple genomes.</title>
        <authorList>
            <person name="McEvoy S.L."/>
            <person name="Sezen U.U."/>
            <person name="Trouern-Trend A."/>
            <person name="McMahon S.M."/>
            <person name="Schaberg P.G."/>
            <person name="Yang J."/>
            <person name="Wegrzyn J.L."/>
            <person name="Swenson N.G."/>
        </authorList>
    </citation>
    <scope>NUCLEOTIDE SEQUENCE</scope>
    <source>
        <strain evidence="1">91603</strain>
    </source>
</reference>
<keyword evidence="2" id="KW-1185">Reference proteome</keyword>
<reference evidence="1" key="2">
    <citation type="submission" date="2023-02" db="EMBL/GenBank/DDBJ databases">
        <authorList>
            <person name="Swenson N.G."/>
            <person name="Wegrzyn J.L."/>
            <person name="Mcevoy S.L."/>
        </authorList>
    </citation>
    <scope>NUCLEOTIDE SEQUENCE</scope>
    <source>
        <strain evidence="1">91603</strain>
        <tissue evidence="1">Leaf</tissue>
    </source>
</reference>
<accession>A0AAD5NRQ5</accession>
<protein>
    <submittedName>
        <fullName evidence="1">Uncharacterized protein</fullName>
    </submittedName>
</protein>
<dbReference type="EMBL" id="JAJSOW010000102">
    <property type="protein sequence ID" value="KAI9177654.1"/>
    <property type="molecule type" value="Genomic_DNA"/>
</dbReference>
<gene>
    <name evidence="1" type="ORF">LWI28_017782</name>
</gene>
<comment type="caution">
    <text evidence="1">The sequence shown here is derived from an EMBL/GenBank/DDBJ whole genome shotgun (WGS) entry which is preliminary data.</text>
</comment>
<proteinExistence type="predicted"/>
<name>A0AAD5NRQ5_ACENE</name>